<organism evidence="1 2">
    <name type="scientific">Tripterygium wilfordii</name>
    <name type="common">Thunder God vine</name>
    <dbReference type="NCBI Taxonomy" id="458696"/>
    <lineage>
        <taxon>Eukaryota</taxon>
        <taxon>Viridiplantae</taxon>
        <taxon>Streptophyta</taxon>
        <taxon>Embryophyta</taxon>
        <taxon>Tracheophyta</taxon>
        <taxon>Spermatophyta</taxon>
        <taxon>Magnoliopsida</taxon>
        <taxon>eudicotyledons</taxon>
        <taxon>Gunneridae</taxon>
        <taxon>Pentapetalae</taxon>
        <taxon>rosids</taxon>
        <taxon>fabids</taxon>
        <taxon>Celastrales</taxon>
        <taxon>Celastraceae</taxon>
        <taxon>Tripterygium</taxon>
    </lineage>
</organism>
<evidence type="ECO:0000313" key="1">
    <source>
        <dbReference type="EMBL" id="KAF5730655.1"/>
    </source>
</evidence>
<accession>A0A7J7C9P9</accession>
<sequence length="143" mass="16443">MANTFEVAGVHELRKVELSRREKIGQFLINVRKFAIESAITESLKGVNGMKRVYKIVQERFMDRAPALPSNGQNKCEDFALAEEIRAEMEGAQENMTNLKQENMTSANYVDELQGTKKISNERFKGSDLLETERKRVFIRSRL</sequence>
<comment type="caution">
    <text evidence="1">The sequence shown here is derived from an EMBL/GenBank/DDBJ whole genome shotgun (WGS) entry which is preliminary data.</text>
</comment>
<name>A0A7J7C9P9_TRIWF</name>
<proteinExistence type="predicted"/>
<protein>
    <submittedName>
        <fullName evidence="1">Uncharacterized protein</fullName>
    </submittedName>
</protein>
<dbReference type="OrthoDB" id="1577729at2759"/>
<dbReference type="EMBL" id="JAAARO010000019">
    <property type="protein sequence ID" value="KAF5730655.1"/>
    <property type="molecule type" value="Genomic_DNA"/>
</dbReference>
<dbReference type="InParanoid" id="A0A7J7C9P9"/>
<dbReference type="AlphaFoldDB" id="A0A7J7C9P9"/>
<reference evidence="1 2" key="1">
    <citation type="journal article" date="2020" name="Nat. Commun.">
        <title>Genome of Tripterygium wilfordii and identification of cytochrome P450 involved in triptolide biosynthesis.</title>
        <authorList>
            <person name="Tu L."/>
            <person name="Su P."/>
            <person name="Zhang Z."/>
            <person name="Gao L."/>
            <person name="Wang J."/>
            <person name="Hu T."/>
            <person name="Zhou J."/>
            <person name="Zhang Y."/>
            <person name="Zhao Y."/>
            <person name="Liu Y."/>
            <person name="Song Y."/>
            <person name="Tong Y."/>
            <person name="Lu Y."/>
            <person name="Yang J."/>
            <person name="Xu C."/>
            <person name="Jia M."/>
            <person name="Peters R.J."/>
            <person name="Huang L."/>
            <person name="Gao W."/>
        </authorList>
    </citation>
    <scope>NUCLEOTIDE SEQUENCE [LARGE SCALE GENOMIC DNA]</scope>
    <source>
        <strain evidence="2">cv. XIE 37</strain>
        <tissue evidence="1">Leaf</tissue>
    </source>
</reference>
<evidence type="ECO:0000313" key="2">
    <source>
        <dbReference type="Proteomes" id="UP000593562"/>
    </source>
</evidence>
<keyword evidence="2" id="KW-1185">Reference proteome</keyword>
<dbReference type="Proteomes" id="UP000593562">
    <property type="component" value="Unassembled WGS sequence"/>
</dbReference>
<gene>
    <name evidence="1" type="ORF">HS088_TW19G00248</name>
</gene>